<keyword evidence="2" id="KW-1185">Reference proteome</keyword>
<reference evidence="1 2" key="1">
    <citation type="submission" date="2019-06" db="EMBL/GenBank/DDBJ databases">
        <title>Genome Sequence of the Brown Rot Fungal Pathogen Monilinia fructicola.</title>
        <authorList>
            <person name="De Miccolis Angelini R.M."/>
            <person name="Landi L."/>
            <person name="Abate D."/>
            <person name="Pollastro S."/>
            <person name="Romanazzi G."/>
            <person name="Faretra F."/>
        </authorList>
    </citation>
    <scope>NUCLEOTIDE SEQUENCE [LARGE SCALE GENOMIC DNA]</scope>
    <source>
        <strain evidence="1 2">Mfrc123</strain>
    </source>
</reference>
<dbReference type="EMBL" id="VICG01000008">
    <property type="protein sequence ID" value="KAA8569060.1"/>
    <property type="molecule type" value="Genomic_DNA"/>
</dbReference>
<dbReference type="AlphaFoldDB" id="A0A5M9JK74"/>
<evidence type="ECO:0000313" key="2">
    <source>
        <dbReference type="Proteomes" id="UP000322873"/>
    </source>
</evidence>
<dbReference type="VEuPathDB" id="FungiDB:MFRU_047g00100"/>
<sequence length="249" mass="27721">MIKIDHSARAEDVSPPVPSLAILADQLLELEERQRARFSEEDGGLSRIKTGCLEIDNYVLCGGKNESDGGFERGVVVGLSAADGDESLGGRLISLNLIASVLLQHVDLVNAIRNPQSKSRITEKPKIMVIDATGSFSLLLLVKVLRSRILKMRQDLRNRNDSSGNPDSFNDSDEVEIQELVNTMLGKWIWIRSLKISMSAGQCSREALFSSCLAIVHQTYPMHPNKAFPKIHAPIFDTKTEYDVREYRI</sequence>
<name>A0A5M9JK74_MONFR</name>
<dbReference type="Proteomes" id="UP000322873">
    <property type="component" value="Unassembled WGS sequence"/>
</dbReference>
<protein>
    <submittedName>
        <fullName evidence="1">Uncharacterized protein</fullName>
    </submittedName>
</protein>
<evidence type="ECO:0000313" key="1">
    <source>
        <dbReference type="EMBL" id="KAA8569060.1"/>
    </source>
</evidence>
<gene>
    <name evidence="1" type="ORF">EYC84_000732</name>
</gene>
<accession>A0A5M9JK74</accession>
<organism evidence="1 2">
    <name type="scientific">Monilinia fructicola</name>
    <name type="common">Brown rot fungus</name>
    <name type="synonym">Ciboria fructicola</name>
    <dbReference type="NCBI Taxonomy" id="38448"/>
    <lineage>
        <taxon>Eukaryota</taxon>
        <taxon>Fungi</taxon>
        <taxon>Dikarya</taxon>
        <taxon>Ascomycota</taxon>
        <taxon>Pezizomycotina</taxon>
        <taxon>Leotiomycetes</taxon>
        <taxon>Helotiales</taxon>
        <taxon>Sclerotiniaceae</taxon>
        <taxon>Monilinia</taxon>
    </lineage>
</organism>
<comment type="caution">
    <text evidence="1">The sequence shown here is derived from an EMBL/GenBank/DDBJ whole genome shotgun (WGS) entry which is preliminary data.</text>
</comment>
<proteinExistence type="predicted"/>